<feature type="compositionally biased region" description="Polar residues" evidence="2">
    <location>
        <begin position="620"/>
        <end position="633"/>
    </location>
</feature>
<gene>
    <name evidence="3" type="ORF">VPNG_03004</name>
</gene>
<keyword evidence="4" id="KW-1185">Reference proteome</keyword>
<feature type="compositionally biased region" description="Basic and acidic residues" evidence="2">
    <location>
        <begin position="819"/>
        <end position="841"/>
    </location>
</feature>
<reference evidence="3 4" key="1">
    <citation type="submission" date="2015-09" db="EMBL/GenBank/DDBJ databases">
        <title>Host preference determinants of Valsa canker pathogens revealed by comparative genomics.</title>
        <authorList>
            <person name="Yin Z."/>
            <person name="Huang L."/>
        </authorList>
    </citation>
    <scope>NUCLEOTIDE SEQUENCE [LARGE SCALE GENOMIC DNA]</scope>
    <source>
        <strain evidence="3 4">SXYLt</strain>
    </source>
</reference>
<dbReference type="AlphaFoldDB" id="A0A423XGA9"/>
<feature type="compositionally biased region" description="Acidic residues" evidence="2">
    <location>
        <begin position="881"/>
        <end position="894"/>
    </location>
</feature>
<accession>A0A423XGA9</accession>
<comment type="caution">
    <text evidence="3">The sequence shown here is derived from an EMBL/GenBank/DDBJ whole genome shotgun (WGS) entry which is preliminary data.</text>
</comment>
<feature type="region of interest" description="Disordered" evidence="2">
    <location>
        <begin position="306"/>
        <end position="325"/>
    </location>
</feature>
<sequence>MATFVRSILRSIEPFYPATAEEQGRLQRWFLGDAESAIYDTTGADVSDSELVRETSKRVDAIQNELQQTTYTVSEIDRHVLRCRRDVNELVADFGENIAKECNQKVDAKVAELHKKMEAFERTLQRSCDQAAQHADARMQELVGKHNAEVQDLNDHLREEIAEIEKIVGEKATRAEVAALSTENSASKKRLENLQKKNNVLHEKRGQEIVQVMRSQKTLDGWIKVVRKEQDAAHLGSQAEARARAALDQRLRSLEKQRREKQVSSQGLISVPQNSYSPRTLQSAEYLQQKSKIEELSKRLESYESRLKELEEPPAPTPAPPPARTGPCECCEEVLRDVNKRLEKIEEASAAKKLESLKCHFKAYEKAADAHFESYKKYANTRYEALEGKFEKLAGLMKEPSTPAVDWQTVARLETLEEDRRWNGRVRQLETFGVATPEPVLKHMELLEAKLGLPLYERGFSLPNTVARSRIAWAWNALRNSARANTHGVAGTATTAPGPQSVPQQSLPQPAVYQQQISQPLGAQTGPPPQQALVQPAINQQEASDPMDAQPEAPPQQTSQVEMISEPAVHPEATSQRSEPKVDPQTIAEEEMTLQETTEMELVGHKGSPEPTNPEIPVQQPVTTDTKSTSSPEQLGRPASQPLYGTDASPAYTTVLGIQSTPMQSVPQTTATSSGTGFSMTKGLTQQRSTPFASNPLARYTPTKPSPLRSIQLPDAKDITTATPSQQAEASGPSSSFSNYKPAQSSPTISGVLSIQPISRAGADATSTTLTSPAETQAHSTAAPGPSKAEEDESHPSTAPTSGNDIRKIKPKPKGRLAKMTDEQRNAVRTEMQKPASDSRQEPSGSVNPAPIFPAWVKSTAPETSTSATEAPAASTSSNDREDEVDYGNSDDENPTPFSTAAVAKNVTWASGKTARRYSTQWLKIWRSHVVSERNLRAFAKSCGFGDEADKWVAIVGNANADTSPPALLSQANIGVTRQLYSADDVEEIAKAFFEVCLVQSESFVKAIEKFDPFEVGNYHAKFLAAFKDYLKANPADSF</sequence>
<feature type="compositionally biased region" description="Polar residues" evidence="2">
    <location>
        <begin position="720"/>
        <end position="757"/>
    </location>
</feature>
<feature type="compositionally biased region" description="Low complexity" evidence="2">
    <location>
        <begin position="859"/>
        <end position="878"/>
    </location>
</feature>
<organism evidence="3 4">
    <name type="scientific">Cytospora leucostoma</name>
    <dbReference type="NCBI Taxonomy" id="1230097"/>
    <lineage>
        <taxon>Eukaryota</taxon>
        <taxon>Fungi</taxon>
        <taxon>Dikarya</taxon>
        <taxon>Ascomycota</taxon>
        <taxon>Pezizomycotina</taxon>
        <taxon>Sordariomycetes</taxon>
        <taxon>Sordariomycetidae</taxon>
        <taxon>Diaporthales</taxon>
        <taxon>Cytosporaceae</taxon>
        <taxon>Cytospora</taxon>
    </lineage>
</organism>
<feature type="compositionally biased region" description="Polar residues" evidence="2">
    <location>
        <begin position="656"/>
        <end position="693"/>
    </location>
</feature>
<name>A0A423XGA9_9PEZI</name>
<feature type="compositionally biased region" description="Polar residues" evidence="2">
    <location>
        <begin position="765"/>
        <end position="780"/>
    </location>
</feature>
<evidence type="ECO:0000313" key="3">
    <source>
        <dbReference type="EMBL" id="ROW15280.1"/>
    </source>
</evidence>
<dbReference type="EMBL" id="LKEB01000010">
    <property type="protein sequence ID" value="ROW15280.1"/>
    <property type="molecule type" value="Genomic_DNA"/>
</dbReference>
<feature type="region of interest" description="Disordered" evidence="2">
    <location>
        <begin position="486"/>
        <end position="513"/>
    </location>
</feature>
<keyword evidence="1" id="KW-0175">Coiled coil</keyword>
<protein>
    <submittedName>
        <fullName evidence="3">Uncharacterized protein</fullName>
    </submittedName>
</protein>
<dbReference type="Proteomes" id="UP000285146">
    <property type="component" value="Unassembled WGS sequence"/>
</dbReference>
<evidence type="ECO:0000256" key="1">
    <source>
        <dbReference type="SAM" id="Coils"/>
    </source>
</evidence>
<proteinExistence type="predicted"/>
<dbReference type="OrthoDB" id="5243711at2759"/>
<feature type="coiled-coil region" evidence="1">
    <location>
        <begin position="103"/>
        <end position="204"/>
    </location>
</feature>
<feature type="compositionally biased region" description="Low complexity" evidence="2">
    <location>
        <begin position="497"/>
        <end position="510"/>
    </location>
</feature>
<dbReference type="InParanoid" id="A0A423XGA9"/>
<feature type="region of interest" description="Disordered" evidence="2">
    <location>
        <begin position="255"/>
        <end position="275"/>
    </location>
</feature>
<evidence type="ECO:0000256" key="2">
    <source>
        <dbReference type="SAM" id="MobiDB-lite"/>
    </source>
</evidence>
<feature type="compositionally biased region" description="Pro residues" evidence="2">
    <location>
        <begin position="313"/>
        <end position="324"/>
    </location>
</feature>
<evidence type="ECO:0000313" key="4">
    <source>
        <dbReference type="Proteomes" id="UP000285146"/>
    </source>
</evidence>
<feature type="compositionally biased region" description="Polar residues" evidence="2">
    <location>
        <begin position="263"/>
        <end position="275"/>
    </location>
</feature>
<feature type="region of interest" description="Disordered" evidence="2">
    <location>
        <begin position="538"/>
        <end position="561"/>
    </location>
</feature>
<feature type="region of interest" description="Disordered" evidence="2">
    <location>
        <begin position="604"/>
        <end position="899"/>
    </location>
</feature>